<dbReference type="EMBL" id="KN833017">
    <property type="protein sequence ID" value="KIM78258.1"/>
    <property type="molecule type" value="Genomic_DNA"/>
</dbReference>
<dbReference type="EMBL" id="KN833037">
    <property type="protein sequence ID" value="KIM76243.1"/>
    <property type="molecule type" value="Genomic_DNA"/>
</dbReference>
<gene>
    <name evidence="3" type="ORF">PILCRDRAFT_824478</name>
    <name evidence="2" type="ORF">PILCRDRAFT_826619</name>
</gene>
<proteinExistence type="predicted"/>
<keyword evidence="4" id="KW-1185">Reference proteome</keyword>
<evidence type="ECO:0000313" key="2">
    <source>
        <dbReference type="EMBL" id="KIM76243.1"/>
    </source>
</evidence>
<dbReference type="Proteomes" id="UP000054166">
    <property type="component" value="Unassembled WGS sequence"/>
</dbReference>
<protein>
    <submittedName>
        <fullName evidence="2">Uncharacterized protein</fullName>
    </submittedName>
</protein>
<reference evidence="2 4" key="1">
    <citation type="submission" date="2014-04" db="EMBL/GenBank/DDBJ databases">
        <authorList>
            <consortium name="DOE Joint Genome Institute"/>
            <person name="Kuo A."/>
            <person name="Tarkka M."/>
            <person name="Buscot F."/>
            <person name="Kohler A."/>
            <person name="Nagy L.G."/>
            <person name="Floudas D."/>
            <person name="Copeland A."/>
            <person name="Barry K.W."/>
            <person name="Cichocki N."/>
            <person name="Veneault-Fourrey C."/>
            <person name="LaButti K."/>
            <person name="Lindquist E.A."/>
            <person name="Lipzen A."/>
            <person name="Lundell T."/>
            <person name="Morin E."/>
            <person name="Murat C."/>
            <person name="Sun H."/>
            <person name="Tunlid A."/>
            <person name="Henrissat B."/>
            <person name="Grigoriev I.V."/>
            <person name="Hibbett D.S."/>
            <person name="Martin F."/>
            <person name="Nordberg H.P."/>
            <person name="Cantor M.N."/>
            <person name="Hua S.X."/>
        </authorList>
    </citation>
    <scope>NUCLEOTIDE SEQUENCE [LARGE SCALE GENOMIC DNA]</scope>
    <source>
        <strain evidence="2 4">F 1598</strain>
    </source>
</reference>
<reference evidence="2" key="3">
    <citation type="submission" date="2015-02" db="EMBL/GenBank/DDBJ databases">
        <title>Evolutionary Origins and Diversification of the Mycorrhizal Mutualists.</title>
        <authorList>
            <consortium name="DOE Joint Genome Institute"/>
            <consortium name="Mycorrhizal Genomics Consortium"/>
            <person name="Kohler A."/>
            <person name="Kuo A."/>
            <person name="Nagy L.G."/>
            <person name="Floudas D."/>
            <person name="Copeland A."/>
            <person name="Barry K.W."/>
            <person name="Cichocki N."/>
            <person name="Veneault-Fourrey C."/>
            <person name="LaButti K."/>
            <person name="Lindquist E.A."/>
            <person name="Lipzen A."/>
            <person name="Lundell T."/>
            <person name="Morin E."/>
            <person name="Murat C."/>
            <person name="Riley R."/>
            <person name="Ohm R."/>
            <person name="Sun H."/>
            <person name="Tunlid A."/>
            <person name="Henrissat B."/>
            <person name="Grigoriev I.V."/>
            <person name="Hibbett D.S."/>
            <person name="Martin F."/>
        </authorList>
    </citation>
    <scope>NUCLEOTIDE SEQUENCE</scope>
    <source>
        <strain evidence="2 4">F 1598</strain>
    </source>
</reference>
<dbReference type="AlphaFoldDB" id="A0A0C3AQP6"/>
<reference evidence="4" key="2">
    <citation type="submission" date="2015-01" db="EMBL/GenBank/DDBJ databases">
        <title>Evolutionary Origins and Diversification of the Mycorrhizal Mutualists.</title>
        <authorList>
            <consortium name="DOE Joint Genome Institute"/>
            <consortium name="Mycorrhizal Genomics Consortium"/>
            <person name="Kohler A."/>
            <person name="Kuo A."/>
            <person name="Nagy L.G."/>
            <person name="Floudas D."/>
            <person name="Copeland A."/>
            <person name="Barry K.W."/>
            <person name="Cichocki N."/>
            <person name="Veneault-Fourrey C."/>
            <person name="LaButti K."/>
            <person name="Lindquist E.A."/>
            <person name="Lipzen A."/>
            <person name="Lundell T."/>
            <person name="Morin E."/>
            <person name="Murat C."/>
            <person name="Riley R."/>
            <person name="Ohm R."/>
            <person name="Sun H."/>
            <person name="Tunlid A."/>
            <person name="Henrissat B."/>
            <person name="Grigoriev I.V."/>
            <person name="Hibbett D.S."/>
            <person name="Martin F."/>
        </authorList>
    </citation>
    <scope>NUCLEOTIDE SEQUENCE [LARGE SCALE GENOMIC DNA]</scope>
    <source>
        <strain evidence="4">F 1598</strain>
    </source>
</reference>
<evidence type="ECO:0000313" key="3">
    <source>
        <dbReference type="EMBL" id="KIM78258.1"/>
    </source>
</evidence>
<accession>A0A0C3AQP6</accession>
<name>A0A0C3AQP6_PILCF</name>
<organism evidence="2 4">
    <name type="scientific">Piloderma croceum (strain F 1598)</name>
    <dbReference type="NCBI Taxonomy" id="765440"/>
    <lineage>
        <taxon>Eukaryota</taxon>
        <taxon>Fungi</taxon>
        <taxon>Dikarya</taxon>
        <taxon>Basidiomycota</taxon>
        <taxon>Agaricomycotina</taxon>
        <taxon>Agaricomycetes</taxon>
        <taxon>Agaricomycetidae</taxon>
        <taxon>Atheliales</taxon>
        <taxon>Atheliaceae</taxon>
        <taxon>Piloderma</taxon>
    </lineage>
</organism>
<evidence type="ECO:0000313" key="4">
    <source>
        <dbReference type="Proteomes" id="UP000054166"/>
    </source>
</evidence>
<sequence>MSSVALKLKPPKNYPTKLALDIIKSIIAKKGPIETKQLWALSQKVRPTRAELEQDRLERERVSEIDQLVTPGWVPPEKPPEKDQMPSGLSRKERKKHRKLQAQLAKAKKLDNGHPVKSVSYMKHFILPALVNLREIEKFHIKRKLNQEEIDAKLRSMTPEARLRKGPALGAADFPVFPWRLREPKMPRTPKANLESKVLEEVLGKNVDWGHLNKRRQETRLEKIEKDIQWAKKVQDSRMQGAVQKALASEKAQAVRNMEVKAEQALALEAAKLKQLPAPSSNADSS</sequence>
<dbReference type="HOGENOM" id="CLU_973561_0_0_1"/>
<feature type="region of interest" description="Disordered" evidence="1">
    <location>
        <begin position="68"/>
        <end position="99"/>
    </location>
</feature>
<dbReference type="OrthoDB" id="2587968at2759"/>
<evidence type="ECO:0000256" key="1">
    <source>
        <dbReference type="SAM" id="MobiDB-lite"/>
    </source>
</evidence>